<keyword evidence="3" id="KW-1133">Transmembrane helix</keyword>
<evidence type="ECO:0000313" key="5">
    <source>
        <dbReference type="Proteomes" id="UP000035760"/>
    </source>
</evidence>
<feature type="coiled-coil region" evidence="1">
    <location>
        <begin position="90"/>
        <end position="191"/>
    </location>
</feature>
<dbReference type="PANTHER" id="PTHR38043">
    <property type="entry name" value="PROTEIN HEMX"/>
    <property type="match status" value="1"/>
</dbReference>
<evidence type="ECO:0000256" key="2">
    <source>
        <dbReference type="SAM" id="MobiDB-lite"/>
    </source>
</evidence>
<dbReference type="OrthoDB" id="5739852at2"/>
<feature type="compositionally biased region" description="Low complexity" evidence="2">
    <location>
        <begin position="10"/>
        <end position="29"/>
    </location>
</feature>
<feature type="region of interest" description="Disordered" evidence="2">
    <location>
        <begin position="1"/>
        <end position="34"/>
    </location>
</feature>
<dbReference type="AlphaFoldDB" id="W6M6V9"/>
<evidence type="ECO:0000256" key="3">
    <source>
        <dbReference type="SAM" id="Phobius"/>
    </source>
</evidence>
<proteinExistence type="predicted"/>
<accession>W6M6V9</accession>
<evidence type="ECO:0008006" key="6">
    <source>
        <dbReference type="Google" id="ProtNLM"/>
    </source>
</evidence>
<keyword evidence="1" id="KW-0175">Coiled coil</keyword>
<gene>
    <name evidence="4" type="ORF">BN873_610033</name>
</gene>
<reference evidence="4" key="2">
    <citation type="submission" date="2014-03" db="EMBL/GenBank/DDBJ databases">
        <title>Candidatus Competibacter-lineage genomes retrieved from metagenomes reveal functional metabolic diversity.</title>
        <authorList>
            <person name="McIlroy S.J."/>
            <person name="Albertsen M."/>
            <person name="Andresen E.K."/>
            <person name="Saunders A.M."/>
            <person name="Kristiansen R."/>
            <person name="Stokholm-Bjerregaard M."/>
            <person name="Nielsen K.L."/>
            <person name="Nielsen P.H."/>
        </authorList>
    </citation>
    <scope>NUCLEOTIDE SEQUENCE</scope>
    <source>
        <strain evidence="4">Run_A_D11</strain>
    </source>
</reference>
<dbReference type="RefSeq" id="WP_082161288.1">
    <property type="nucleotide sequence ID" value="NZ_CBTJ020000071.1"/>
</dbReference>
<dbReference type="Pfam" id="PF04375">
    <property type="entry name" value="HemX"/>
    <property type="match status" value="1"/>
</dbReference>
<dbReference type="InterPro" id="IPR007470">
    <property type="entry name" value="HemX"/>
</dbReference>
<protein>
    <recommendedName>
        <fullName evidence="6">Uroporphyrinogen-III C-methyltransferase</fullName>
    </recommendedName>
</protein>
<keyword evidence="3" id="KW-0472">Membrane</keyword>
<feature type="transmembrane region" description="Helical" evidence="3">
    <location>
        <begin position="39"/>
        <end position="61"/>
    </location>
</feature>
<reference evidence="4" key="1">
    <citation type="submission" date="2013-07" db="EMBL/GenBank/DDBJ databases">
        <authorList>
            <person name="McIlroy S."/>
        </authorList>
    </citation>
    <scope>NUCLEOTIDE SEQUENCE [LARGE SCALE GENOMIC DNA]</scope>
    <source>
        <strain evidence="4">Run_A_D11</strain>
    </source>
</reference>
<keyword evidence="5" id="KW-1185">Reference proteome</keyword>
<evidence type="ECO:0000256" key="1">
    <source>
        <dbReference type="SAM" id="Coils"/>
    </source>
</evidence>
<dbReference type="PANTHER" id="PTHR38043:SF1">
    <property type="entry name" value="PROTEIN HEMX"/>
    <property type="match status" value="1"/>
</dbReference>
<dbReference type="Proteomes" id="UP000035760">
    <property type="component" value="Unassembled WGS sequence"/>
</dbReference>
<keyword evidence="3" id="KW-0812">Transmembrane</keyword>
<dbReference type="STRING" id="1400863.BN873_610033"/>
<name>W6M6V9_9GAMM</name>
<comment type="caution">
    <text evidence="4">The sequence shown here is derived from an EMBL/GenBank/DDBJ whole genome shotgun (WGS) entry which is preliminary data.</text>
</comment>
<organism evidence="4 5">
    <name type="scientific">Candidatus Competibacter denitrificans Run_A_D11</name>
    <dbReference type="NCBI Taxonomy" id="1400863"/>
    <lineage>
        <taxon>Bacteria</taxon>
        <taxon>Pseudomonadati</taxon>
        <taxon>Pseudomonadota</taxon>
        <taxon>Gammaproteobacteria</taxon>
        <taxon>Candidatus Competibacteraceae</taxon>
        <taxon>Candidatus Competibacter</taxon>
    </lineage>
</organism>
<dbReference type="EMBL" id="CBTJ020000071">
    <property type="protein sequence ID" value="CDI03636.1"/>
    <property type="molecule type" value="Genomic_DNA"/>
</dbReference>
<sequence>MTETTSDNVTTKAAPIAAATTAPPTRTATSPPPKGGRGLASFALLLALGAFGGSGYLWYLWQQERASHPARLEAAVKQATAQINPELQALKTQLQQVQGLKTTLDQARAESQDLKGQALGLAGDLQPLKNAMELQKGENEVLKGEIKLLRENSDIQKAEAQKQRQALEAQVQAQQTQLAKVDDQLKNARLADTGLAESLETLRTLATKGGDINAFPLAEVDYLLRLADSKLKLERNVPTARLALETAQQRLKAVDESAMAPLQTMLGEAISSLRGAKLPDFSGLAHKLMEMGVQVAKLPIKIDSGVPDIKDRVKPSANAAISPDTAGLPWWERAGEAVWQQFKDIVVIRRVRSEAPPLVAMEEEFFLRQNLMLELESMRAALLRSDAQTYQDSAELANKWLNTYFDTRDSRVSTLLAELKAVREVEFNVYLPDLTGIQQAFNEVLSRRQPIRAAREAATVSQPALGREGRP</sequence>
<evidence type="ECO:0000313" key="4">
    <source>
        <dbReference type="EMBL" id="CDI03636.1"/>
    </source>
</evidence>